<evidence type="ECO:0000313" key="1">
    <source>
        <dbReference type="EMBL" id="TCO95222.1"/>
    </source>
</evidence>
<accession>A0A4R2M0Q3</accession>
<dbReference type="AlphaFoldDB" id="A0A4R2M0Q3"/>
<evidence type="ECO:0000313" key="2">
    <source>
        <dbReference type="Proteomes" id="UP000295600"/>
    </source>
</evidence>
<gene>
    <name evidence="1" type="ORF">EV202_10398</name>
</gene>
<proteinExistence type="predicted"/>
<organism evidence="1 2">
    <name type="scientific">Prevotella heparinolytica</name>
    <dbReference type="NCBI Taxonomy" id="28113"/>
    <lineage>
        <taxon>Bacteria</taxon>
        <taxon>Pseudomonadati</taxon>
        <taxon>Bacteroidota</taxon>
        <taxon>Bacteroidia</taxon>
        <taxon>Bacteroidales</taxon>
        <taxon>Bacteroidaceae</taxon>
        <taxon>Bacteroides</taxon>
    </lineage>
</organism>
<sequence>MNNRGRNHLIIFLDFFNVPSIKLKCEGSGIYKKTQINGAVSVNSSCKIPTFCH</sequence>
<comment type="caution">
    <text evidence="1">The sequence shown here is derived from an EMBL/GenBank/DDBJ whole genome shotgun (WGS) entry which is preliminary data.</text>
</comment>
<dbReference type="Proteomes" id="UP000295600">
    <property type="component" value="Unassembled WGS sequence"/>
</dbReference>
<reference evidence="1 2" key="1">
    <citation type="submission" date="2019-03" db="EMBL/GenBank/DDBJ databases">
        <title>Genomic Encyclopedia of Type Strains, Phase IV (KMG-IV): sequencing the most valuable type-strain genomes for metagenomic binning, comparative biology and taxonomic classification.</title>
        <authorList>
            <person name="Goeker M."/>
        </authorList>
    </citation>
    <scope>NUCLEOTIDE SEQUENCE [LARGE SCALE GENOMIC DNA]</scope>
    <source>
        <strain evidence="1 2">DSM 23917</strain>
    </source>
</reference>
<protein>
    <submittedName>
        <fullName evidence="1">Uncharacterized protein</fullName>
    </submittedName>
</protein>
<dbReference type="EMBL" id="SLXB01000003">
    <property type="protein sequence ID" value="TCO95222.1"/>
    <property type="molecule type" value="Genomic_DNA"/>
</dbReference>
<name>A0A4R2M0Q3_9BACE</name>